<dbReference type="GO" id="GO:0005829">
    <property type="term" value="C:cytosol"/>
    <property type="evidence" value="ECO:0007669"/>
    <property type="project" value="TreeGrafter"/>
</dbReference>
<sequence>MIQAISVDMDGTFLDANSEYDHERFEEIYANLRQSGIKFIVASGNQYYQLKSFFPGKDHELFYVAENGAVIFHNNKLLSVNQFSNTLVEKILRTLTEDYQDLQVILCGVKSAYLLKKADPNFKEFARRYYFELKEVESFATLPDDTFIKFALDVAIHQTTQIVEQLNQTFQDDIRAVSSGHGSIDIIIPGVTKGSAIKQLLTDWQVDLEQLLAFGDANNDLEMLQLTPHSYAMKESSEEVLATANHIAPSSNEAGVLTVMEHYLDDKSNTPTK</sequence>
<dbReference type="SFLD" id="SFLDS00003">
    <property type="entry name" value="Haloacid_Dehalogenase"/>
    <property type="match status" value="1"/>
</dbReference>
<gene>
    <name evidence="1" type="ORF">HB897_04240</name>
</gene>
<dbReference type="Pfam" id="PF08282">
    <property type="entry name" value="Hydrolase_3"/>
    <property type="match status" value="1"/>
</dbReference>
<dbReference type="InterPro" id="IPR036412">
    <property type="entry name" value="HAD-like_sf"/>
</dbReference>
<dbReference type="GO" id="GO:0016791">
    <property type="term" value="F:phosphatase activity"/>
    <property type="evidence" value="ECO:0007669"/>
    <property type="project" value="TreeGrafter"/>
</dbReference>
<comment type="caution">
    <text evidence="1">The sequence shown here is derived from an EMBL/GenBank/DDBJ whole genome shotgun (WGS) entry which is preliminary data.</text>
</comment>
<evidence type="ECO:0000313" key="2">
    <source>
        <dbReference type="Proteomes" id="UP000523362"/>
    </source>
</evidence>
<name>A0A7X0X1H5_LISSE</name>
<keyword evidence="1" id="KW-0378">Hydrolase</keyword>
<dbReference type="SFLD" id="SFLDG01144">
    <property type="entry name" value="C2.B.4:_PGP_Like"/>
    <property type="match status" value="1"/>
</dbReference>
<dbReference type="Gene3D" id="3.40.50.1000">
    <property type="entry name" value="HAD superfamily/HAD-like"/>
    <property type="match status" value="1"/>
</dbReference>
<dbReference type="Gene3D" id="3.30.1240.10">
    <property type="match status" value="1"/>
</dbReference>
<dbReference type="EMBL" id="JAARRG010000001">
    <property type="protein sequence ID" value="MBC1485441.1"/>
    <property type="molecule type" value="Genomic_DNA"/>
</dbReference>
<dbReference type="PANTHER" id="PTHR10000:SF53">
    <property type="entry name" value="5-AMINO-6-(5-PHOSPHO-D-RIBITYLAMINO)URACIL PHOSPHATASE YBJI-RELATED"/>
    <property type="match status" value="1"/>
</dbReference>
<dbReference type="NCBIfam" id="TIGR01484">
    <property type="entry name" value="HAD-SF-IIB"/>
    <property type="match status" value="1"/>
</dbReference>
<dbReference type="InterPro" id="IPR023214">
    <property type="entry name" value="HAD_sf"/>
</dbReference>
<dbReference type="CDD" id="cd07518">
    <property type="entry name" value="HAD_YbiV-Like"/>
    <property type="match status" value="1"/>
</dbReference>
<dbReference type="SFLD" id="SFLDG01140">
    <property type="entry name" value="C2.B:_Phosphomannomutase_and_P"/>
    <property type="match status" value="1"/>
</dbReference>
<dbReference type="Proteomes" id="UP000523362">
    <property type="component" value="Unassembled WGS sequence"/>
</dbReference>
<dbReference type="PANTHER" id="PTHR10000">
    <property type="entry name" value="PHOSPHOSERINE PHOSPHATASE"/>
    <property type="match status" value="1"/>
</dbReference>
<dbReference type="SUPFAM" id="SSF56784">
    <property type="entry name" value="HAD-like"/>
    <property type="match status" value="1"/>
</dbReference>
<accession>A0A7X0X1H5</accession>
<reference evidence="1 2" key="1">
    <citation type="submission" date="2020-03" db="EMBL/GenBank/DDBJ databases">
        <title>Soil Listeria distribution.</title>
        <authorList>
            <person name="Liao J."/>
            <person name="Wiedmann M."/>
        </authorList>
    </citation>
    <scope>NUCLEOTIDE SEQUENCE [LARGE SCALE GENOMIC DNA]</scope>
    <source>
        <strain evidence="1 2">FSL L7-1560</strain>
    </source>
</reference>
<dbReference type="InterPro" id="IPR006379">
    <property type="entry name" value="HAD-SF_hydro_IIB"/>
</dbReference>
<dbReference type="NCBIfam" id="TIGR00099">
    <property type="entry name" value="Cof-subfamily"/>
    <property type="match status" value="1"/>
</dbReference>
<dbReference type="AlphaFoldDB" id="A0A7X0X1H5"/>
<dbReference type="InterPro" id="IPR000150">
    <property type="entry name" value="Cof"/>
</dbReference>
<dbReference type="GO" id="GO:0000287">
    <property type="term" value="F:magnesium ion binding"/>
    <property type="evidence" value="ECO:0007669"/>
    <property type="project" value="TreeGrafter"/>
</dbReference>
<evidence type="ECO:0000313" key="1">
    <source>
        <dbReference type="EMBL" id="MBC1485441.1"/>
    </source>
</evidence>
<organism evidence="1 2">
    <name type="scientific">Listeria seeligeri</name>
    <dbReference type="NCBI Taxonomy" id="1640"/>
    <lineage>
        <taxon>Bacteria</taxon>
        <taxon>Bacillati</taxon>
        <taxon>Bacillota</taxon>
        <taxon>Bacilli</taxon>
        <taxon>Bacillales</taxon>
        <taxon>Listeriaceae</taxon>
        <taxon>Listeria</taxon>
    </lineage>
</organism>
<dbReference type="RefSeq" id="WP_185383376.1">
    <property type="nucleotide sequence ID" value="NZ_JAARRG010000001.1"/>
</dbReference>
<proteinExistence type="predicted"/>
<protein>
    <submittedName>
        <fullName evidence="1">HAD family hydrolase</fullName>
    </submittedName>
</protein>